<feature type="transmembrane region" description="Helical" evidence="3">
    <location>
        <begin position="384"/>
        <end position="405"/>
    </location>
</feature>
<reference evidence="5" key="1">
    <citation type="submission" date="2011-05" db="EMBL/GenBank/DDBJ databases">
        <authorList>
            <person name="Richards S.R."/>
            <person name="Qu J."/>
            <person name="Jiang H."/>
            <person name="Jhangiani S.N."/>
            <person name="Agravi P."/>
            <person name="Goodspeed R."/>
            <person name="Gross S."/>
            <person name="Mandapat C."/>
            <person name="Jackson L."/>
            <person name="Mathew T."/>
            <person name="Pu L."/>
            <person name="Thornton R."/>
            <person name="Saada N."/>
            <person name="Wilczek-Boney K.B."/>
            <person name="Lee S."/>
            <person name="Kovar C."/>
            <person name="Wu Y."/>
            <person name="Scherer S.E."/>
            <person name="Worley K.C."/>
            <person name="Muzny D.M."/>
            <person name="Gibbs R."/>
        </authorList>
    </citation>
    <scope>NUCLEOTIDE SEQUENCE</scope>
    <source>
        <strain evidence="5">Brora</strain>
    </source>
</reference>
<comment type="similarity">
    <text evidence="1">Belongs to the unc-93 family.</text>
</comment>
<protein>
    <recommendedName>
        <fullName evidence="6">Major facilitator superfamily associated domain-containing protein</fullName>
    </recommendedName>
</protein>
<feature type="compositionally biased region" description="Basic and acidic residues" evidence="2">
    <location>
        <begin position="574"/>
        <end position="606"/>
    </location>
</feature>
<feature type="compositionally biased region" description="Pro residues" evidence="2">
    <location>
        <begin position="556"/>
        <end position="570"/>
    </location>
</feature>
<proteinExistence type="inferred from homology"/>
<feature type="transmembrane region" description="Helical" evidence="3">
    <location>
        <begin position="293"/>
        <end position="311"/>
    </location>
</feature>
<accession>T1ILJ0</accession>
<feature type="transmembrane region" description="Helical" evidence="3">
    <location>
        <begin position="112"/>
        <end position="132"/>
    </location>
</feature>
<dbReference type="InterPro" id="IPR051951">
    <property type="entry name" value="UNC-93_regulatory"/>
</dbReference>
<evidence type="ECO:0000256" key="2">
    <source>
        <dbReference type="SAM" id="MobiDB-lite"/>
    </source>
</evidence>
<dbReference type="PhylomeDB" id="T1ILJ0"/>
<feature type="transmembrane region" description="Helical" evidence="3">
    <location>
        <begin position="331"/>
        <end position="350"/>
    </location>
</feature>
<evidence type="ECO:0000256" key="3">
    <source>
        <dbReference type="SAM" id="Phobius"/>
    </source>
</evidence>
<evidence type="ECO:0000313" key="4">
    <source>
        <dbReference type="EnsemblMetazoa" id="SMAR001819-PA"/>
    </source>
</evidence>
<feature type="transmembrane region" description="Helical" evidence="3">
    <location>
        <begin position="83"/>
        <end position="100"/>
    </location>
</feature>
<feature type="transmembrane region" description="Helical" evidence="3">
    <location>
        <begin position="417"/>
        <end position="436"/>
    </location>
</feature>
<organism evidence="4 5">
    <name type="scientific">Strigamia maritima</name>
    <name type="common">European centipede</name>
    <name type="synonym">Geophilus maritimus</name>
    <dbReference type="NCBI Taxonomy" id="126957"/>
    <lineage>
        <taxon>Eukaryota</taxon>
        <taxon>Metazoa</taxon>
        <taxon>Ecdysozoa</taxon>
        <taxon>Arthropoda</taxon>
        <taxon>Myriapoda</taxon>
        <taxon>Chilopoda</taxon>
        <taxon>Pleurostigmophora</taxon>
        <taxon>Geophilomorpha</taxon>
        <taxon>Linotaeniidae</taxon>
        <taxon>Strigamia</taxon>
    </lineage>
</organism>
<keyword evidence="3" id="KW-1133">Transmembrane helix</keyword>
<dbReference type="PANTHER" id="PTHR19444">
    <property type="entry name" value="UNC-93 RELATED"/>
    <property type="match status" value="1"/>
</dbReference>
<dbReference type="EnsemblMetazoa" id="SMAR001819-RA">
    <property type="protein sequence ID" value="SMAR001819-PA"/>
    <property type="gene ID" value="SMAR001819"/>
</dbReference>
<dbReference type="PANTHER" id="PTHR19444:SF13">
    <property type="entry name" value="PROTEIN UNC-93 HOMOLOG A"/>
    <property type="match status" value="1"/>
</dbReference>
<feature type="transmembrane region" description="Helical" evidence="3">
    <location>
        <begin position="357"/>
        <end position="378"/>
    </location>
</feature>
<feature type="region of interest" description="Disordered" evidence="2">
    <location>
        <begin position="531"/>
        <end position="638"/>
    </location>
</feature>
<evidence type="ECO:0000313" key="5">
    <source>
        <dbReference type="Proteomes" id="UP000014500"/>
    </source>
</evidence>
<dbReference type="HOGENOM" id="CLU_429167_0_0_1"/>
<evidence type="ECO:0000256" key="1">
    <source>
        <dbReference type="ARBA" id="ARBA00009172"/>
    </source>
</evidence>
<dbReference type="AlphaFoldDB" id="T1ILJ0"/>
<keyword evidence="5" id="KW-1185">Reference proteome</keyword>
<feature type="transmembrane region" description="Helical" evidence="3">
    <location>
        <begin position="153"/>
        <end position="171"/>
    </location>
</feature>
<name>T1ILJ0_STRMM</name>
<dbReference type="EMBL" id="JH430824">
    <property type="status" value="NOT_ANNOTATED_CDS"/>
    <property type="molecule type" value="Genomic_DNA"/>
</dbReference>
<feature type="transmembrane region" description="Helical" evidence="3">
    <location>
        <begin position="230"/>
        <end position="252"/>
    </location>
</feature>
<reference evidence="4" key="2">
    <citation type="submission" date="2015-02" db="UniProtKB">
        <authorList>
            <consortium name="EnsemblMetazoa"/>
        </authorList>
    </citation>
    <scope>IDENTIFICATION</scope>
</reference>
<keyword evidence="3" id="KW-0472">Membrane</keyword>
<feature type="transmembrane region" description="Helical" evidence="3">
    <location>
        <begin position="20"/>
        <end position="36"/>
    </location>
</feature>
<feature type="transmembrane region" description="Helical" evidence="3">
    <location>
        <begin position="448"/>
        <end position="469"/>
    </location>
</feature>
<dbReference type="OMA" id="KQPEHIN"/>
<evidence type="ECO:0008006" key="6">
    <source>
        <dbReference type="Google" id="ProtNLM"/>
    </source>
</evidence>
<dbReference type="eggNOG" id="KOG3097">
    <property type="taxonomic scope" value="Eukaryota"/>
</dbReference>
<sequence length="638" mass="70966">MAEETQNKFMVHFQISAIKWDLIILSAGFGFLYAGIGNSEDIQIALNSDKILPVVVRGLFLIARLFSCALLTIITIDKVGNKGTLVIAYGIHLVYLLASLDPRYSTLIPTSIAAGLTSALLWTSAHVYITSLSIGYSKFSKNETAAEASISKFFALFYSIVYFCFSIPAILNSIVLSPKQPEHINDDQLSICGAKYCGQELEAEEDCAETTNITKWCKVSLYVQPTAERAYTLGGLYFGFAFLGFVVILCIVRNLITGQVATTSEPDDTEITLFRQFLKSLGATFHVLRENPAIFLLNFAAFCYGTIEYFLLYDFSKAFVLCASGYHLRGYLLFTFALFASATSLLLVFIYHAFCRLWILGVSTIFVFLCILPLFIWVPTDGTTGVSFVLAILWGIVHSIWNIHLTGLYGLMGRRQLSSFFANLHFWWTVGQFLSFAWSDSLCLRYKLYILCPMLAAATVALGALEVWIRAPSFIKSKRIAPLTPVRSQPEGSSIKTPFKSPKQFKINDRSVIDNSDVAKEDIKSLRQTNLNLRGGGNIDDSERIEEEIKSRESTPPDPGLAPSAPPPPDDSSELDHDIEHDPDSEHDSETETEAEVKPELETETEREVEDGPENKSEPTEETQATGQDEAVVENLEK</sequence>
<dbReference type="STRING" id="126957.T1ILJ0"/>
<dbReference type="Proteomes" id="UP000014500">
    <property type="component" value="Unassembled WGS sequence"/>
</dbReference>
<keyword evidence="3" id="KW-0812">Transmembrane</keyword>
<feature type="transmembrane region" description="Helical" evidence="3">
    <location>
        <begin position="56"/>
        <end position="76"/>
    </location>
</feature>